<dbReference type="Pfam" id="PF05239">
    <property type="entry name" value="PRC"/>
    <property type="match status" value="1"/>
</dbReference>
<keyword evidence="3" id="KW-1185">Reference proteome</keyword>
<protein>
    <submittedName>
        <fullName evidence="2">PRC-barrel domain containing protein</fullName>
    </submittedName>
</protein>
<dbReference type="EMBL" id="RHHB01000005">
    <property type="protein sequence ID" value="RNB51147.1"/>
    <property type="molecule type" value="Genomic_DNA"/>
</dbReference>
<accession>A0A3M8AKK0</accession>
<gene>
    <name evidence="2" type="ORF">EDM22_05525</name>
</gene>
<dbReference type="InterPro" id="IPR027275">
    <property type="entry name" value="PRC-brl_dom"/>
</dbReference>
<reference evidence="2 3" key="1">
    <citation type="submission" date="2018-10" db="EMBL/GenBank/DDBJ databases">
        <title>Isolation, diversity and antibacterial activity of antinobacteria from the wheat rhizosphere soil.</title>
        <authorList>
            <person name="Sun T."/>
        </authorList>
    </citation>
    <scope>NUCLEOTIDE SEQUENCE [LARGE SCALE GENOMIC DNA]</scope>
    <source>
        <strain evidence="2 3">SJ-23</strain>
    </source>
</reference>
<evidence type="ECO:0000313" key="3">
    <source>
        <dbReference type="Proteomes" id="UP000275048"/>
    </source>
</evidence>
<dbReference type="AlphaFoldDB" id="A0A3M8AKK0"/>
<dbReference type="RefSeq" id="WP_122936058.1">
    <property type="nucleotide sequence ID" value="NZ_JBHSNT010000008.1"/>
</dbReference>
<comment type="caution">
    <text evidence="2">The sequence shown here is derived from an EMBL/GenBank/DDBJ whole genome shotgun (WGS) entry which is preliminary data.</text>
</comment>
<proteinExistence type="predicted"/>
<name>A0A3M8AKK0_9MICO</name>
<feature type="domain" description="PRC-barrel" evidence="1">
    <location>
        <begin position="3"/>
        <end position="29"/>
    </location>
</feature>
<dbReference type="Proteomes" id="UP000275048">
    <property type="component" value="Unassembled WGS sequence"/>
</dbReference>
<evidence type="ECO:0000313" key="2">
    <source>
        <dbReference type="EMBL" id="RNB51147.1"/>
    </source>
</evidence>
<sequence length="116" mass="12553">MILSDLIGAQVADAEGTHVGTVVDVRFVIDGNPGQLLADARLAGLLVSPHGRSSTWGYERSGATGPWPIAQWLRWLHRGLFLVHWEDVSMVDVGRVALRAGYERHDAALGPRTSDG</sequence>
<evidence type="ECO:0000259" key="1">
    <source>
        <dbReference type="Pfam" id="PF05239"/>
    </source>
</evidence>
<organism evidence="2 3">
    <name type="scientific">Agromyces tardus</name>
    <dbReference type="NCBI Taxonomy" id="2583849"/>
    <lineage>
        <taxon>Bacteria</taxon>
        <taxon>Bacillati</taxon>
        <taxon>Actinomycetota</taxon>
        <taxon>Actinomycetes</taxon>
        <taxon>Micrococcales</taxon>
        <taxon>Microbacteriaceae</taxon>
        <taxon>Agromyces</taxon>
    </lineage>
</organism>
<dbReference type="OrthoDB" id="3430164at2"/>